<feature type="compositionally biased region" description="Basic and acidic residues" evidence="8">
    <location>
        <begin position="37"/>
        <end position="49"/>
    </location>
</feature>
<feature type="non-terminal residue" evidence="10">
    <location>
        <position position="215"/>
    </location>
</feature>
<evidence type="ECO:0000256" key="5">
    <source>
        <dbReference type="ARBA" id="ARBA00023054"/>
    </source>
</evidence>
<gene>
    <name evidence="10" type="ORF">E3P86_00817</name>
</gene>
<feature type="compositionally biased region" description="Basic and acidic residues" evidence="8">
    <location>
        <begin position="187"/>
        <end position="215"/>
    </location>
</feature>
<feature type="region of interest" description="Disordered" evidence="8">
    <location>
        <begin position="160"/>
        <end position="215"/>
    </location>
</feature>
<evidence type="ECO:0000256" key="4">
    <source>
        <dbReference type="ARBA" id="ARBA00022728"/>
    </source>
</evidence>
<evidence type="ECO:0000256" key="7">
    <source>
        <dbReference type="ARBA" id="ARBA00023242"/>
    </source>
</evidence>
<dbReference type="Pfam" id="PF10197">
    <property type="entry name" value="Cir_N"/>
    <property type="match status" value="1"/>
</dbReference>
<dbReference type="AlphaFoldDB" id="A0A4T0JAU8"/>
<keyword evidence="3" id="KW-0507">mRNA processing</keyword>
<comment type="caution">
    <text evidence="10">The sequence shown here is derived from an EMBL/GenBank/DDBJ whole genome shotgun (WGS) entry which is preliminary data.</text>
</comment>
<feature type="domain" description="CBF1-interacting co-repressor CIR N-terminal" evidence="9">
    <location>
        <begin position="11"/>
        <end position="47"/>
    </location>
</feature>
<dbReference type="GO" id="GO:0000398">
    <property type="term" value="P:mRNA splicing, via spliceosome"/>
    <property type="evidence" value="ECO:0007669"/>
    <property type="project" value="TreeGrafter"/>
</dbReference>
<feature type="region of interest" description="Disordered" evidence="8">
    <location>
        <begin position="37"/>
        <end position="68"/>
    </location>
</feature>
<dbReference type="InterPro" id="IPR022209">
    <property type="entry name" value="CWC25"/>
</dbReference>
<dbReference type="InterPro" id="IPR051376">
    <property type="entry name" value="CWC25_splicing_factor"/>
</dbReference>
<keyword evidence="6" id="KW-0508">mRNA splicing</keyword>
<evidence type="ECO:0000256" key="1">
    <source>
        <dbReference type="ARBA" id="ARBA00004123"/>
    </source>
</evidence>
<evidence type="ECO:0000313" key="10">
    <source>
        <dbReference type="EMBL" id="TIB40080.1"/>
    </source>
</evidence>
<proteinExistence type="inferred from homology"/>
<organism evidence="10 11">
    <name type="scientific">Wallemia ichthyophaga</name>
    <dbReference type="NCBI Taxonomy" id="245174"/>
    <lineage>
        <taxon>Eukaryota</taxon>
        <taxon>Fungi</taxon>
        <taxon>Dikarya</taxon>
        <taxon>Basidiomycota</taxon>
        <taxon>Wallemiomycotina</taxon>
        <taxon>Wallemiomycetes</taxon>
        <taxon>Wallemiales</taxon>
        <taxon>Wallemiaceae</taxon>
        <taxon>Wallemia</taxon>
    </lineage>
</organism>
<dbReference type="PANTHER" id="PTHR16196">
    <property type="entry name" value="CELL CYCLE CONTROL PROTEIN CWF25"/>
    <property type="match status" value="1"/>
</dbReference>
<dbReference type="GO" id="GO:0005684">
    <property type="term" value="C:U2-type spliceosomal complex"/>
    <property type="evidence" value="ECO:0007669"/>
    <property type="project" value="TreeGrafter"/>
</dbReference>
<evidence type="ECO:0000256" key="3">
    <source>
        <dbReference type="ARBA" id="ARBA00022664"/>
    </source>
</evidence>
<name>A0A4T0JAU8_WALIC</name>
<dbReference type="Proteomes" id="UP000310689">
    <property type="component" value="Unassembled WGS sequence"/>
</dbReference>
<keyword evidence="7" id="KW-0539">Nucleus</keyword>
<dbReference type="EMBL" id="SPOI01000021">
    <property type="protein sequence ID" value="TIB40080.1"/>
    <property type="molecule type" value="Genomic_DNA"/>
</dbReference>
<keyword evidence="4" id="KW-0747">Spliceosome</keyword>
<evidence type="ECO:0000256" key="8">
    <source>
        <dbReference type="SAM" id="MobiDB-lite"/>
    </source>
</evidence>
<feature type="region of interest" description="Disordered" evidence="8">
    <location>
        <begin position="102"/>
        <end position="134"/>
    </location>
</feature>
<dbReference type="InterPro" id="IPR019339">
    <property type="entry name" value="CIR_N_dom"/>
</dbReference>
<dbReference type="PANTHER" id="PTHR16196:SF0">
    <property type="entry name" value="PRE-MRNA-SPLICING FACTOR CWC25 HOMOLOG"/>
    <property type="match status" value="1"/>
</dbReference>
<protein>
    <recommendedName>
        <fullName evidence="9">CBF1-interacting co-repressor CIR N-terminal domain-containing protein</fullName>
    </recommendedName>
</protein>
<evidence type="ECO:0000313" key="11">
    <source>
        <dbReference type="Proteomes" id="UP000310689"/>
    </source>
</evidence>
<evidence type="ECO:0000256" key="2">
    <source>
        <dbReference type="ARBA" id="ARBA00006695"/>
    </source>
</evidence>
<accession>A0A4T0JAU8</accession>
<reference evidence="10 11" key="1">
    <citation type="submission" date="2019-03" db="EMBL/GenBank/DDBJ databases">
        <title>Sequencing 23 genomes of Wallemia ichthyophaga.</title>
        <authorList>
            <person name="Gostincar C."/>
        </authorList>
    </citation>
    <scope>NUCLEOTIDE SEQUENCE [LARGE SCALE GENOMIC DNA]</scope>
    <source>
        <strain evidence="10 11">EXF-6200</strain>
    </source>
</reference>
<dbReference type="Pfam" id="PF12542">
    <property type="entry name" value="CWC25"/>
    <property type="match status" value="1"/>
</dbReference>
<sequence>MGGGDLNMKKSWHPMLMKNQRVVWDKEQDVLHEKKKLEQLRREKDEERQLQQLQQLQHASTGSAPSDRMEWMYAAPATANSLNSSEMEDYLLGKKRVDHILKGDDEKGLAGQQQQQPQQHPNNPRDTSSKIKLDPMLAIKQQEQAAYDALLKNPFKLGQLRESAGHSSSSSRAEKDERKQARHEKRLFKESLREGKTRNDRLGDRYGDIRGDRRS</sequence>
<keyword evidence="5" id="KW-0175">Coiled coil</keyword>
<evidence type="ECO:0000259" key="9">
    <source>
        <dbReference type="SMART" id="SM01083"/>
    </source>
</evidence>
<evidence type="ECO:0000256" key="6">
    <source>
        <dbReference type="ARBA" id="ARBA00023187"/>
    </source>
</evidence>
<comment type="subcellular location">
    <subcellularLocation>
        <location evidence="1">Nucleus</location>
    </subcellularLocation>
</comment>
<dbReference type="SMART" id="SM01083">
    <property type="entry name" value="Cir_N"/>
    <property type="match status" value="1"/>
</dbReference>
<comment type="similarity">
    <text evidence="2">Belongs to the CWC25 family.</text>
</comment>